<gene>
    <name evidence="1" type="ORF">BABINDRAFT_163778</name>
</gene>
<keyword evidence="2" id="KW-1185">Reference proteome</keyword>
<reference evidence="2" key="1">
    <citation type="submission" date="2016-05" db="EMBL/GenBank/DDBJ databases">
        <title>Comparative genomics of biotechnologically important yeasts.</title>
        <authorList>
            <consortium name="DOE Joint Genome Institute"/>
            <person name="Riley R."/>
            <person name="Haridas S."/>
            <person name="Wolfe K.H."/>
            <person name="Lopes M.R."/>
            <person name="Hittinger C.T."/>
            <person name="Goker M."/>
            <person name="Salamov A."/>
            <person name="Wisecaver J."/>
            <person name="Long T.M."/>
            <person name="Aerts A.L."/>
            <person name="Barry K."/>
            <person name="Choi C."/>
            <person name="Clum A."/>
            <person name="Coughlan A.Y."/>
            <person name="Deshpande S."/>
            <person name="Douglass A.P."/>
            <person name="Hanson S.J."/>
            <person name="Klenk H.-P."/>
            <person name="Labutti K."/>
            <person name="Lapidus A."/>
            <person name="Lindquist E."/>
            <person name="Lipzen A."/>
            <person name="Meier-Kolthoff J.P."/>
            <person name="Ohm R.A."/>
            <person name="Otillar R.P."/>
            <person name="Pangilinan J."/>
            <person name="Peng Y."/>
            <person name="Rokas A."/>
            <person name="Rosa C.A."/>
            <person name="Scheuner C."/>
            <person name="Sibirny A.A."/>
            <person name="Slot J.C."/>
            <person name="Stielow J.B."/>
            <person name="Sun H."/>
            <person name="Kurtzman C.P."/>
            <person name="Blackwell M."/>
            <person name="Grigoriev I.V."/>
            <person name="Jeffries T.W."/>
        </authorList>
    </citation>
    <scope>NUCLEOTIDE SEQUENCE [LARGE SCALE GENOMIC DNA]</scope>
    <source>
        <strain evidence="2">NRRL Y-12698</strain>
    </source>
</reference>
<dbReference type="Proteomes" id="UP000094336">
    <property type="component" value="Unassembled WGS sequence"/>
</dbReference>
<dbReference type="GeneID" id="30147947"/>
<accession>A0A1E3QH72</accession>
<dbReference type="EMBL" id="KV454443">
    <property type="protein sequence ID" value="ODQ77045.1"/>
    <property type="molecule type" value="Genomic_DNA"/>
</dbReference>
<evidence type="ECO:0000313" key="1">
    <source>
        <dbReference type="EMBL" id="ODQ77045.1"/>
    </source>
</evidence>
<evidence type="ECO:0000313" key="2">
    <source>
        <dbReference type="Proteomes" id="UP000094336"/>
    </source>
</evidence>
<protein>
    <submittedName>
        <fullName evidence="1">Uncharacterized protein</fullName>
    </submittedName>
</protein>
<proteinExistence type="predicted"/>
<organism evidence="1 2">
    <name type="scientific">Babjeviella inositovora NRRL Y-12698</name>
    <dbReference type="NCBI Taxonomy" id="984486"/>
    <lineage>
        <taxon>Eukaryota</taxon>
        <taxon>Fungi</taxon>
        <taxon>Dikarya</taxon>
        <taxon>Ascomycota</taxon>
        <taxon>Saccharomycotina</taxon>
        <taxon>Pichiomycetes</taxon>
        <taxon>Serinales incertae sedis</taxon>
        <taxon>Babjeviella</taxon>
    </lineage>
</organism>
<dbReference type="RefSeq" id="XP_018982373.1">
    <property type="nucleotide sequence ID" value="XM_019130094.1"/>
</dbReference>
<dbReference type="AlphaFoldDB" id="A0A1E3QH72"/>
<name>A0A1E3QH72_9ASCO</name>
<sequence length="246" mass="28222">MEFSYSDPLSVSETTVKAEEPFSTIPPSPFAYTPTFHFPPTYNHEQIATIKDEYLRIHQSMLRKECLPQSRLTVKQKRTIEKQETVHFFNTLRPIFKVPKHKKKPVVRPSDAIFSSILMGHGSADYKTNFFAKYAGTNYIEAQAEAIKTREEASVLEDYDSDRLQDMLMSQDAIDDLDLKQVDEDVIISYLSTHADDLDFAELNGFVRKDIAAEIRKFLLDEVVEVRDESGVEPGVISNVPLYYKI</sequence>